<dbReference type="InterPro" id="IPR016169">
    <property type="entry name" value="FAD-bd_PCMH_sub2"/>
</dbReference>
<dbReference type="GO" id="GO:0016491">
    <property type="term" value="F:oxidoreductase activity"/>
    <property type="evidence" value="ECO:0007669"/>
    <property type="project" value="UniProtKB-KW"/>
</dbReference>
<dbReference type="STRING" id="1229662.W3WMI0"/>
<evidence type="ECO:0000256" key="2">
    <source>
        <dbReference type="ARBA" id="ARBA00022630"/>
    </source>
</evidence>
<dbReference type="EMBL" id="KI912119">
    <property type="protein sequence ID" value="ETS74969.1"/>
    <property type="molecule type" value="Genomic_DNA"/>
</dbReference>
<dbReference type="eggNOG" id="KOG1231">
    <property type="taxonomic scope" value="Eukaryota"/>
</dbReference>
<accession>W3WMI0</accession>
<feature type="domain" description="FAD-binding PCMH-type" evidence="6">
    <location>
        <begin position="79"/>
        <end position="254"/>
    </location>
</feature>
<evidence type="ECO:0000256" key="4">
    <source>
        <dbReference type="ARBA" id="ARBA00023002"/>
    </source>
</evidence>
<organism evidence="7 8">
    <name type="scientific">Pestalotiopsis fici (strain W106-1 / CGMCC3.15140)</name>
    <dbReference type="NCBI Taxonomy" id="1229662"/>
    <lineage>
        <taxon>Eukaryota</taxon>
        <taxon>Fungi</taxon>
        <taxon>Dikarya</taxon>
        <taxon>Ascomycota</taxon>
        <taxon>Pezizomycotina</taxon>
        <taxon>Sordariomycetes</taxon>
        <taxon>Xylariomycetidae</taxon>
        <taxon>Amphisphaeriales</taxon>
        <taxon>Sporocadaceae</taxon>
        <taxon>Pestalotiopsis</taxon>
    </lineage>
</organism>
<dbReference type="InterPro" id="IPR006094">
    <property type="entry name" value="Oxid_FAD_bind_N"/>
</dbReference>
<dbReference type="Proteomes" id="UP000030651">
    <property type="component" value="Unassembled WGS sequence"/>
</dbReference>
<evidence type="ECO:0000256" key="3">
    <source>
        <dbReference type="ARBA" id="ARBA00022827"/>
    </source>
</evidence>
<keyword evidence="4" id="KW-0560">Oxidoreductase</keyword>
<name>W3WMI0_PESFW</name>
<dbReference type="KEGG" id="pfy:PFICI_13453"/>
<feature type="signal peptide" evidence="5">
    <location>
        <begin position="1"/>
        <end position="28"/>
    </location>
</feature>
<keyword evidence="5" id="KW-0732">Signal</keyword>
<dbReference type="GO" id="GO:0071949">
    <property type="term" value="F:FAD binding"/>
    <property type="evidence" value="ECO:0007669"/>
    <property type="project" value="InterPro"/>
</dbReference>
<dbReference type="Pfam" id="PF01565">
    <property type="entry name" value="FAD_binding_4"/>
    <property type="match status" value="1"/>
</dbReference>
<dbReference type="RefSeq" id="XP_007840225.1">
    <property type="nucleotide sequence ID" value="XM_007842034.1"/>
</dbReference>
<dbReference type="OrthoDB" id="2151789at2759"/>
<dbReference type="AlphaFoldDB" id="W3WMI0"/>
<dbReference type="SUPFAM" id="SSF56176">
    <property type="entry name" value="FAD-binding/transporter-associated domain-like"/>
    <property type="match status" value="1"/>
</dbReference>
<dbReference type="HOGENOM" id="CLU_018354_1_1_1"/>
<evidence type="ECO:0000313" key="8">
    <source>
        <dbReference type="Proteomes" id="UP000030651"/>
    </source>
</evidence>
<evidence type="ECO:0000256" key="1">
    <source>
        <dbReference type="ARBA" id="ARBA00005466"/>
    </source>
</evidence>
<sequence>MQFPRFPKPTCSTATTLLSMLLVDLAQGRAPTAGNNTQGLTGFQPCDALIAANLSHAVHLPSSSLYPSLVANGSWGIDTRKQPYCFVLPSTAVEVSETITALRDAGGGAGDWHVAIRSGGHGTDNSNNIATGVTIDLTQLNATTYDAATNVASLGTGARWLSVYEELEKDGVTVTGGRQGIVGVGGLLLGGGISWYTARTGFACDSVVNYEVVLASGEIVNANASANSDLWRALKGGGSNFGIVTRFDVEAFPTKNLSLETRVFAEEYADEIADAFAGFTDLDQSFEDDAMLTVLNYNPETGNSSFTVTHINTMNVANSTAFHAFNSIPTSTPGTKLSLSLVESSGLGNTVSGATLNAATGSLTIVNDPRVLRYCFEEHASIVEDLKSSIGPQSFSTILDVQPFPSYFANISIEKGGNMLGLERDSRNKAVIALGVSLLATESREQYPLVLQKVTAVNERIVAFAKSIGSSQEFVYLPYADARQDPIGSYGAANVEHIRQVAHKYDPNGFFQRRVPGGFKIARVD</sequence>
<dbReference type="InterPro" id="IPR016166">
    <property type="entry name" value="FAD-bd_PCMH"/>
</dbReference>
<evidence type="ECO:0000313" key="7">
    <source>
        <dbReference type="EMBL" id="ETS74969.1"/>
    </source>
</evidence>
<dbReference type="PANTHER" id="PTHR42973:SF53">
    <property type="entry name" value="FAD-BINDING PCMH-TYPE DOMAIN-CONTAINING PROTEIN-RELATED"/>
    <property type="match status" value="1"/>
</dbReference>
<dbReference type="InParanoid" id="W3WMI0"/>
<dbReference type="Gene3D" id="3.30.465.10">
    <property type="match status" value="1"/>
</dbReference>
<comment type="similarity">
    <text evidence="1">Belongs to the oxygen-dependent FAD-linked oxidoreductase family.</text>
</comment>
<dbReference type="PROSITE" id="PS51387">
    <property type="entry name" value="FAD_PCMH"/>
    <property type="match status" value="1"/>
</dbReference>
<dbReference type="OMA" id="WHIAIRS"/>
<keyword evidence="8" id="KW-1185">Reference proteome</keyword>
<evidence type="ECO:0000256" key="5">
    <source>
        <dbReference type="SAM" id="SignalP"/>
    </source>
</evidence>
<evidence type="ECO:0000259" key="6">
    <source>
        <dbReference type="PROSITE" id="PS51387"/>
    </source>
</evidence>
<dbReference type="GeneID" id="19278466"/>
<proteinExistence type="inferred from homology"/>
<reference evidence="8" key="1">
    <citation type="journal article" date="2015" name="BMC Genomics">
        <title>Genomic and transcriptomic analysis of the endophytic fungus Pestalotiopsis fici reveals its lifestyle and high potential for synthesis of natural products.</title>
        <authorList>
            <person name="Wang X."/>
            <person name="Zhang X."/>
            <person name="Liu L."/>
            <person name="Xiang M."/>
            <person name="Wang W."/>
            <person name="Sun X."/>
            <person name="Che Y."/>
            <person name="Guo L."/>
            <person name="Liu G."/>
            <person name="Guo L."/>
            <person name="Wang C."/>
            <person name="Yin W.B."/>
            <person name="Stadler M."/>
            <person name="Zhang X."/>
            <person name="Liu X."/>
        </authorList>
    </citation>
    <scope>NUCLEOTIDE SEQUENCE [LARGE SCALE GENOMIC DNA]</scope>
    <source>
        <strain evidence="8">W106-1 / CGMCC3.15140</strain>
    </source>
</reference>
<protein>
    <recommendedName>
        <fullName evidence="6">FAD-binding PCMH-type domain-containing protein</fullName>
    </recommendedName>
</protein>
<gene>
    <name evidence="7" type="ORF">PFICI_13453</name>
</gene>
<keyword evidence="3" id="KW-0274">FAD</keyword>
<dbReference type="InterPro" id="IPR050416">
    <property type="entry name" value="FAD-linked_Oxidoreductase"/>
</dbReference>
<feature type="chain" id="PRO_5004834826" description="FAD-binding PCMH-type domain-containing protein" evidence="5">
    <location>
        <begin position="29"/>
        <end position="525"/>
    </location>
</feature>
<dbReference type="PANTHER" id="PTHR42973">
    <property type="entry name" value="BINDING OXIDOREDUCTASE, PUTATIVE (AFU_ORTHOLOGUE AFUA_1G17690)-RELATED"/>
    <property type="match status" value="1"/>
</dbReference>
<keyword evidence="2" id="KW-0285">Flavoprotein</keyword>
<dbReference type="InterPro" id="IPR036318">
    <property type="entry name" value="FAD-bd_PCMH-like_sf"/>
</dbReference>